<dbReference type="EMBL" id="JAKOGG010000004">
    <property type="protein sequence ID" value="MCS4556338.1"/>
    <property type="molecule type" value="Genomic_DNA"/>
</dbReference>
<dbReference type="RefSeq" id="WP_238895740.1">
    <property type="nucleotide sequence ID" value="NZ_JAKOGG010000004.1"/>
</dbReference>
<dbReference type="Pfam" id="PF13468">
    <property type="entry name" value="Glyoxalase_3"/>
    <property type="match status" value="1"/>
</dbReference>
<keyword evidence="3" id="KW-1185">Reference proteome</keyword>
<gene>
    <name evidence="2" type="ORF">L9G74_07810</name>
</gene>
<accession>A0ABT2FJ35</accession>
<evidence type="ECO:0000313" key="2">
    <source>
        <dbReference type="EMBL" id="MCS4556338.1"/>
    </source>
</evidence>
<dbReference type="InterPro" id="IPR029068">
    <property type="entry name" value="Glyas_Bleomycin-R_OHBP_Dase"/>
</dbReference>
<dbReference type="Proteomes" id="UP001201549">
    <property type="component" value="Unassembled WGS sequence"/>
</dbReference>
<sequence length="213" mass="23890">MQIDHLVIFCSPGAQEVELLNAFGLHDGAARSHTGQGTASRCFFFGNCYLELLFVEDEVALRSAATRVTRLAERFLQSNSNTSPFGVCFKQPDAALATLAYHPEFLPQGYRLTLARHNPLSEPLWFFLQTPDGELPPFQRQTFNWQSELHQLTAVNMTIAEGSNLSPTAKAVMAHSCIELFADITPLMELTFDHGAQRQSHDFRPALPLLLRW</sequence>
<reference evidence="3" key="1">
    <citation type="submission" date="2023-07" db="EMBL/GenBank/DDBJ databases">
        <title>Shewanella mangrovi sp. nov., an acetaldehyde- degrading bacterium isolated from mangrove sediment.</title>
        <authorList>
            <person name="Liu Y."/>
        </authorList>
    </citation>
    <scope>NUCLEOTIDE SEQUENCE [LARGE SCALE GENOMIC DNA]</scope>
    <source>
        <strain evidence="3">C32</strain>
    </source>
</reference>
<feature type="domain" description="Glyoxalase-like" evidence="1">
    <location>
        <begin position="3"/>
        <end position="116"/>
    </location>
</feature>
<evidence type="ECO:0000313" key="3">
    <source>
        <dbReference type="Proteomes" id="UP001201549"/>
    </source>
</evidence>
<comment type="caution">
    <text evidence="2">The sequence shown here is derived from an EMBL/GenBank/DDBJ whole genome shotgun (WGS) entry which is preliminary data.</text>
</comment>
<protein>
    <submittedName>
        <fullName evidence="2">VOC family protein</fullName>
    </submittedName>
</protein>
<organism evidence="2 3">
    <name type="scientific">Shewanella electrica</name>
    <dbReference type="NCBI Taxonomy" id="515560"/>
    <lineage>
        <taxon>Bacteria</taxon>
        <taxon>Pseudomonadati</taxon>
        <taxon>Pseudomonadota</taxon>
        <taxon>Gammaproteobacteria</taxon>
        <taxon>Alteromonadales</taxon>
        <taxon>Shewanellaceae</taxon>
        <taxon>Shewanella</taxon>
    </lineage>
</organism>
<dbReference type="Gene3D" id="3.10.180.10">
    <property type="entry name" value="2,3-Dihydroxybiphenyl 1,2-Dioxygenase, domain 1"/>
    <property type="match status" value="1"/>
</dbReference>
<proteinExistence type="predicted"/>
<name>A0ABT2FJ35_9GAMM</name>
<evidence type="ECO:0000259" key="1">
    <source>
        <dbReference type="Pfam" id="PF13468"/>
    </source>
</evidence>
<dbReference type="InterPro" id="IPR025870">
    <property type="entry name" value="Glyoxalase-like_dom"/>
</dbReference>